<dbReference type="OrthoDB" id="9783842at2"/>
<dbReference type="RefSeq" id="WP_142111088.1">
    <property type="nucleotide sequence ID" value="NZ_BAAATB010000009.1"/>
</dbReference>
<dbReference type="InterPro" id="IPR010119">
    <property type="entry name" value="Gluconeogen_factor"/>
</dbReference>
<comment type="caution">
    <text evidence="4">The sequence shown here is derived from an EMBL/GenBank/DDBJ whole genome shotgun (WGS) entry which is preliminary data.</text>
</comment>
<dbReference type="SUPFAM" id="SSF142338">
    <property type="entry name" value="CofD-like"/>
    <property type="match status" value="1"/>
</dbReference>
<dbReference type="Gene3D" id="3.40.50.10680">
    <property type="entry name" value="CofD-like domains"/>
    <property type="match status" value="1"/>
</dbReference>
<dbReference type="PANTHER" id="PTHR30135:SF3">
    <property type="entry name" value="GLUCONEOGENESIS FACTOR-RELATED"/>
    <property type="match status" value="1"/>
</dbReference>
<dbReference type="InterPro" id="IPR002882">
    <property type="entry name" value="CofD"/>
</dbReference>
<dbReference type="EMBL" id="VFNV01000001">
    <property type="protein sequence ID" value="TQK75724.1"/>
    <property type="molecule type" value="Genomic_DNA"/>
</dbReference>
<organism evidence="4 5">
    <name type="scientific">Rarobacter incanus</name>
    <dbReference type="NCBI Taxonomy" id="153494"/>
    <lineage>
        <taxon>Bacteria</taxon>
        <taxon>Bacillati</taxon>
        <taxon>Actinomycetota</taxon>
        <taxon>Actinomycetes</taxon>
        <taxon>Micrococcales</taxon>
        <taxon>Rarobacteraceae</taxon>
        <taxon>Rarobacter</taxon>
    </lineage>
</organism>
<comment type="function">
    <text evidence="2">Required for morphogenesis under gluconeogenic growth conditions.</text>
</comment>
<evidence type="ECO:0000313" key="5">
    <source>
        <dbReference type="Proteomes" id="UP000316181"/>
    </source>
</evidence>
<dbReference type="Proteomes" id="UP000316181">
    <property type="component" value="Unassembled WGS sequence"/>
</dbReference>
<dbReference type="Pfam" id="PF01933">
    <property type="entry name" value="CofD"/>
    <property type="match status" value="1"/>
</dbReference>
<sequence>MGPIRTNSPATGAIPVASAAIPDPTPRHVDTRPSVVAFGGGHGLAATLGALRLVTDRISAVVTVADDGGSSGRLREEFGELPPGDLRMALSALCDDSEWGQTWRDVLQYRFDSDGPLNQHAVGNLLILALWELLGDNVEGLDWIARLLGARGRVLPMAAVPLEIRAHVESDGKSHIVVGQSNVALASGRITQIGLTPEDPAVPDEVLDAVASADWLVFGPGSWFSSVMPHFIVPKLREAIIASPAHRLLTANIGMLDDESFGMTPVDQLDALHAHAPDVRFDAVLVDTTQYTSPRLMRSAAARLGARIVVNDLRRSDGSPRHARLRLAAAYRDIFGVEDAD</sequence>
<reference evidence="4 5" key="1">
    <citation type="submission" date="2019-06" db="EMBL/GenBank/DDBJ databases">
        <title>Sequencing the genomes of 1000 actinobacteria strains.</title>
        <authorList>
            <person name="Klenk H.-P."/>
        </authorList>
    </citation>
    <scope>NUCLEOTIDE SEQUENCE [LARGE SCALE GENOMIC DNA]</scope>
    <source>
        <strain evidence="4 5">DSM 10596</strain>
    </source>
</reference>
<dbReference type="InterPro" id="IPR038136">
    <property type="entry name" value="CofD-like_dom_sf"/>
</dbReference>
<gene>
    <name evidence="4" type="ORF">FB389_0358</name>
</gene>
<name>A0A542SM66_9MICO</name>
<evidence type="ECO:0000256" key="2">
    <source>
        <dbReference type="HAMAP-Rule" id="MF_00973"/>
    </source>
</evidence>
<dbReference type="GO" id="GO:0005737">
    <property type="term" value="C:cytoplasm"/>
    <property type="evidence" value="ECO:0007669"/>
    <property type="project" value="UniProtKB-SubCell"/>
</dbReference>
<accession>A0A542SM66</accession>
<dbReference type="PANTHER" id="PTHR30135">
    <property type="entry name" value="UNCHARACTERIZED PROTEIN YVCK-RELATED"/>
    <property type="match status" value="1"/>
</dbReference>
<dbReference type="AlphaFoldDB" id="A0A542SM66"/>
<dbReference type="HAMAP" id="MF_00973">
    <property type="entry name" value="Gluconeogen_factor"/>
    <property type="match status" value="1"/>
</dbReference>
<dbReference type="CDD" id="cd07187">
    <property type="entry name" value="YvcK_like"/>
    <property type="match status" value="1"/>
</dbReference>
<dbReference type="GO" id="GO:0008360">
    <property type="term" value="P:regulation of cell shape"/>
    <property type="evidence" value="ECO:0007669"/>
    <property type="project" value="UniProtKB-UniRule"/>
</dbReference>
<keyword evidence="5" id="KW-1185">Reference proteome</keyword>
<dbReference type="NCBIfam" id="TIGR01826">
    <property type="entry name" value="CofD_related"/>
    <property type="match status" value="1"/>
</dbReference>
<evidence type="ECO:0000256" key="1">
    <source>
        <dbReference type="ARBA" id="ARBA00022490"/>
    </source>
</evidence>
<proteinExistence type="inferred from homology"/>
<dbReference type="GO" id="GO:0043743">
    <property type="term" value="F:LPPG:FO 2-phospho-L-lactate transferase activity"/>
    <property type="evidence" value="ECO:0007669"/>
    <property type="project" value="InterPro"/>
</dbReference>
<feature type="region of interest" description="Disordered" evidence="3">
    <location>
        <begin position="1"/>
        <end position="28"/>
    </location>
</feature>
<evidence type="ECO:0000313" key="4">
    <source>
        <dbReference type="EMBL" id="TQK75724.1"/>
    </source>
</evidence>
<comment type="subcellular location">
    <subcellularLocation>
        <location evidence="2">Cytoplasm</location>
    </subcellularLocation>
</comment>
<feature type="compositionally biased region" description="Polar residues" evidence="3">
    <location>
        <begin position="1"/>
        <end position="10"/>
    </location>
</feature>
<protein>
    <recommendedName>
        <fullName evidence="2">Putative gluconeogenesis factor</fullName>
    </recommendedName>
</protein>
<keyword evidence="1 2" id="KW-0963">Cytoplasm</keyword>
<evidence type="ECO:0000256" key="3">
    <source>
        <dbReference type="SAM" id="MobiDB-lite"/>
    </source>
</evidence>
<comment type="similarity">
    <text evidence="2">Belongs to the gluconeogenesis factor family.</text>
</comment>